<feature type="compositionally biased region" description="Polar residues" evidence="1">
    <location>
        <begin position="85"/>
        <end position="97"/>
    </location>
</feature>
<keyword evidence="2" id="KW-0472">Membrane</keyword>
<feature type="transmembrane region" description="Helical" evidence="2">
    <location>
        <begin position="32"/>
        <end position="54"/>
    </location>
</feature>
<organism evidence="3">
    <name type="scientific">Phaffia rhodozyma</name>
    <name type="common">Yeast</name>
    <name type="synonym">Xanthophyllomyces dendrorhous</name>
    <dbReference type="NCBI Taxonomy" id="264483"/>
    <lineage>
        <taxon>Eukaryota</taxon>
        <taxon>Fungi</taxon>
        <taxon>Dikarya</taxon>
        <taxon>Basidiomycota</taxon>
        <taxon>Agaricomycotina</taxon>
        <taxon>Tremellomycetes</taxon>
        <taxon>Cystofilobasidiales</taxon>
        <taxon>Mrakiaceae</taxon>
        <taxon>Phaffia</taxon>
    </lineage>
</organism>
<accession>A0A0F7SPY6</accession>
<feature type="region of interest" description="Disordered" evidence="1">
    <location>
        <begin position="182"/>
        <end position="260"/>
    </location>
</feature>
<feature type="compositionally biased region" description="Low complexity" evidence="1">
    <location>
        <begin position="278"/>
        <end position="297"/>
    </location>
</feature>
<evidence type="ECO:0000313" key="3">
    <source>
        <dbReference type="EMBL" id="CED82530.1"/>
    </source>
</evidence>
<dbReference type="AlphaFoldDB" id="A0A0F7SPY6"/>
<protein>
    <recommendedName>
        <fullName evidence="4">Transmembrane protein</fullName>
    </recommendedName>
</protein>
<sequence>MAAFQEVVTVRSTESASATATAAAKVKLPVGAIAGGTVAGVLVVIFAGLFWWWWVANKPREMTPEERQARRRPLPKTAPGVVPQPVSTTRPSASKNPYSEKAVPLSSLRSSPTRSTSGTPLLAAAASASESSVVLPIVNKHAPVKPSPLASSRIAAPIEESPTYPKWGEVPFVAPPLAPFSGSHQQSIPPPTQETYYEQPAGSSNGIYSADPRSVDNPFAGGSPPTEVYPQEKIGYLTVGTPAGKEVRRTSNVSAVSEGSMYSNADEDAYDMVSVNAYSGQQPQYQQHAPPYGDQRR</sequence>
<feature type="compositionally biased region" description="Polar residues" evidence="1">
    <location>
        <begin position="182"/>
        <end position="207"/>
    </location>
</feature>
<evidence type="ECO:0008006" key="4">
    <source>
        <dbReference type="Google" id="ProtNLM"/>
    </source>
</evidence>
<keyword evidence="2" id="KW-1133">Transmembrane helix</keyword>
<evidence type="ECO:0000256" key="2">
    <source>
        <dbReference type="SAM" id="Phobius"/>
    </source>
</evidence>
<dbReference type="EMBL" id="LN483124">
    <property type="protein sequence ID" value="CED82530.1"/>
    <property type="molecule type" value="Genomic_DNA"/>
</dbReference>
<feature type="region of interest" description="Disordered" evidence="1">
    <location>
        <begin position="65"/>
        <end position="122"/>
    </location>
</feature>
<reference evidence="3" key="1">
    <citation type="submission" date="2014-08" db="EMBL/GenBank/DDBJ databases">
        <authorList>
            <person name="Sharma Rahul"/>
            <person name="Thines Marco"/>
        </authorList>
    </citation>
    <scope>NUCLEOTIDE SEQUENCE</scope>
</reference>
<feature type="region of interest" description="Disordered" evidence="1">
    <location>
        <begin position="275"/>
        <end position="297"/>
    </location>
</feature>
<evidence type="ECO:0000256" key="1">
    <source>
        <dbReference type="SAM" id="MobiDB-lite"/>
    </source>
</evidence>
<feature type="compositionally biased region" description="Low complexity" evidence="1">
    <location>
        <begin position="104"/>
        <end position="122"/>
    </location>
</feature>
<proteinExistence type="predicted"/>
<name>A0A0F7SPY6_PHARH</name>
<keyword evidence="2" id="KW-0812">Transmembrane</keyword>
<feature type="compositionally biased region" description="Polar residues" evidence="1">
    <location>
        <begin position="250"/>
        <end position="260"/>
    </location>
</feature>